<sequence>MSRFQPTRASSPLIRSSTISSSTRSAIVAPELQNLSVEDIDILDAVIQRAGPNATTFFNIFKAYSDVLNERGLDPQEVVYYGKLLKLGTLKGKNWGEKWESVKAQAERASSDIHQPVGSPRSEDSYLTIPDRDRFRKSDIPAPNFSSTLRQSITAHVSQDTRTIQTKIGTVRNEPMAYHVRPGTIKPGQYQSSTVASDDGGVESSPVPPSYKSTHLEAARPYRVQVPLPSTNRQTPPGNMEAKKAKDLDEAWKNIKMEQDEKFADKFREDMLIARCWEIWRQGFLWIVTTHQQVGEARDKLLLELFMQRWLKRIASRRTQEDELIKQLQKHSADRFFKDGNSN</sequence>
<feature type="region of interest" description="Disordered" evidence="1">
    <location>
        <begin position="107"/>
        <end position="127"/>
    </location>
</feature>
<keyword evidence="3" id="KW-1185">Reference proteome</keyword>
<dbReference type="OrthoDB" id="3069263at2759"/>
<evidence type="ECO:0000313" key="2">
    <source>
        <dbReference type="EMBL" id="KAF8902076.1"/>
    </source>
</evidence>
<feature type="region of interest" description="Disordered" evidence="1">
    <location>
        <begin position="182"/>
        <end position="213"/>
    </location>
</feature>
<evidence type="ECO:0000256" key="1">
    <source>
        <dbReference type="SAM" id="MobiDB-lite"/>
    </source>
</evidence>
<proteinExistence type="predicted"/>
<comment type="caution">
    <text evidence="2">The sequence shown here is derived from an EMBL/GenBank/DDBJ whole genome shotgun (WGS) entry which is preliminary data.</text>
</comment>
<organism evidence="2 3">
    <name type="scientific">Gymnopilus junonius</name>
    <name type="common">Spectacular rustgill mushroom</name>
    <name type="synonym">Gymnopilus spectabilis subsp. junonius</name>
    <dbReference type="NCBI Taxonomy" id="109634"/>
    <lineage>
        <taxon>Eukaryota</taxon>
        <taxon>Fungi</taxon>
        <taxon>Dikarya</taxon>
        <taxon>Basidiomycota</taxon>
        <taxon>Agaricomycotina</taxon>
        <taxon>Agaricomycetes</taxon>
        <taxon>Agaricomycetidae</taxon>
        <taxon>Agaricales</taxon>
        <taxon>Agaricineae</taxon>
        <taxon>Hymenogastraceae</taxon>
        <taxon>Gymnopilus</taxon>
    </lineage>
</organism>
<evidence type="ECO:0000313" key="3">
    <source>
        <dbReference type="Proteomes" id="UP000724874"/>
    </source>
</evidence>
<protein>
    <submittedName>
        <fullName evidence="2">Uncharacterized protein</fullName>
    </submittedName>
</protein>
<name>A0A9P5TMU0_GYMJU</name>
<dbReference type="EMBL" id="JADNYJ010000038">
    <property type="protein sequence ID" value="KAF8902076.1"/>
    <property type="molecule type" value="Genomic_DNA"/>
</dbReference>
<gene>
    <name evidence="2" type="ORF">CPB84DRAFT_1746800</name>
</gene>
<reference evidence="2" key="1">
    <citation type="submission" date="2020-11" db="EMBL/GenBank/DDBJ databases">
        <authorList>
            <consortium name="DOE Joint Genome Institute"/>
            <person name="Ahrendt S."/>
            <person name="Riley R."/>
            <person name="Andreopoulos W."/>
            <person name="LaButti K."/>
            <person name="Pangilinan J."/>
            <person name="Ruiz-duenas F.J."/>
            <person name="Barrasa J.M."/>
            <person name="Sanchez-Garcia M."/>
            <person name="Camarero S."/>
            <person name="Miyauchi S."/>
            <person name="Serrano A."/>
            <person name="Linde D."/>
            <person name="Babiker R."/>
            <person name="Drula E."/>
            <person name="Ayuso-Fernandez I."/>
            <person name="Pacheco R."/>
            <person name="Padilla G."/>
            <person name="Ferreira P."/>
            <person name="Barriuso J."/>
            <person name="Kellner H."/>
            <person name="Castanera R."/>
            <person name="Alfaro M."/>
            <person name="Ramirez L."/>
            <person name="Pisabarro A.G."/>
            <person name="Kuo A."/>
            <person name="Tritt A."/>
            <person name="Lipzen A."/>
            <person name="He G."/>
            <person name="Yan M."/>
            <person name="Ng V."/>
            <person name="Cullen D."/>
            <person name="Martin F."/>
            <person name="Rosso M.-N."/>
            <person name="Henrissat B."/>
            <person name="Hibbett D."/>
            <person name="Martinez A.T."/>
            <person name="Grigoriev I.V."/>
        </authorList>
    </citation>
    <scope>NUCLEOTIDE SEQUENCE</scope>
    <source>
        <strain evidence="2">AH 44721</strain>
    </source>
</reference>
<dbReference type="Proteomes" id="UP000724874">
    <property type="component" value="Unassembled WGS sequence"/>
</dbReference>
<dbReference type="AlphaFoldDB" id="A0A9P5TMU0"/>
<accession>A0A9P5TMU0</accession>